<keyword evidence="3" id="KW-1185">Reference proteome</keyword>
<keyword evidence="1" id="KW-0507">mRNA processing</keyword>
<comment type="caution">
    <text evidence="2">The sequence shown here is derived from an EMBL/GenBank/DDBJ whole genome shotgun (WGS) entry which is preliminary data.</text>
</comment>
<evidence type="ECO:0000313" key="2">
    <source>
        <dbReference type="EMBL" id="KAK6777688.1"/>
    </source>
</evidence>
<comment type="pathway">
    <text evidence="1">Protein modification; protein ubiquitination.</text>
</comment>
<keyword evidence="1" id="KW-0227">DNA damage</keyword>
<keyword evidence="1" id="KW-0808">Transferase</keyword>
<proteinExistence type="inferred from homology"/>
<dbReference type="InterPro" id="IPR038959">
    <property type="entry name" value="Prp19"/>
</dbReference>
<comment type="subcellular location">
    <subcellularLocation>
        <location evidence="1">Nucleus</location>
    </subcellularLocation>
</comment>
<dbReference type="PANTHER" id="PTHR43995">
    <property type="entry name" value="PRE-MRNA-PROCESSING FACTOR 19"/>
    <property type="match status" value="1"/>
</dbReference>
<dbReference type="GO" id="GO:0061630">
    <property type="term" value="F:ubiquitin protein ligase activity"/>
    <property type="evidence" value="ECO:0007669"/>
    <property type="project" value="UniProtKB-UniRule"/>
</dbReference>
<name>A0AAN8Y5L0_SOLBU</name>
<organism evidence="2 3">
    <name type="scientific">Solanum bulbocastanum</name>
    <name type="common">Wild potato</name>
    <dbReference type="NCBI Taxonomy" id="147425"/>
    <lineage>
        <taxon>Eukaryota</taxon>
        <taxon>Viridiplantae</taxon>
        <taxon>Streptophyta</taxon>
        <taxon>Embryophyta</taxon>
        <taxon>Tracheophyta</taxon>
        <taxon>Spermatophyta</taxon>
        <taxon>Magnoliopsida</taxon>
        <taxon>eudicotyledons</taxon>
        <taxon>Gunneridae</taxon>
        <taxon>Pentapetalae</taxon>
        <taxon>asterids</taxon>
        <taxon>lamiids</taxon>
        <taxon>Solanales</taxon>
        <taxon>Solanaceae</taxon>
        <taxon>Solanoideae</taxon>
        <taxon>Solaneae</taxon>
        <taxon>Solanum</taxon>
    </lineage>
</organism>
<keyword evidence="1" id="KW-0508">mRNA splicing</keyword>
<evidence type="ECO:0000256" key="1">
    <source>
        <dbReference type="RuleBase" id="RU367101"/>
    </source>
</evidence>
<dbReference type="GO" id="GO:0005737">
    <property type="term" value="C:cytoplasm"/>
    <property type="evidence" value="ECO:0007669"/>
    <property type="project" value="TreeGrafter"/>
</dbReference>
<gene>
    <name evidence="2" type="ORF">RDI58_024406</name>
</gene>
<sequence length="176" mass="19620">MERKIDHINGMTAVEALEDSFCRMMQSPYSSSFHTMEKIIKGEHSSWLKKERDEARELLAKAERQVPMAATTSGANGAALSYCRRAIAAEEEEMDPGSKKIHPGISEDGWKTPLSISMEVARIKSWRNKGLVHFAPIPREGNALADFLANLVFDFEVPGETFEAANNGINPKDLRL</sequence>
<evidence type="ECO:0000313" key="3">
    <source>
        <dbReference type="Proteomes" id="UP001371456"/>
    </source>
</evidence>
<dbReference type="GO" id="GO:0000974">
    <property type="term" value="C:Prp19 complex"/>
    <property type="evidence" value="ECO:0007669"/>
    <property type="project" value="UniProtKB-UniRule"/>
</dbReference>
<dbReference type="AlphaFoldDB" id="A0AAN8Y5L0"/>
<comment type="catalytic activity">
    <reaction evidence="1">
        <text>S-ubiquitinyl-[E2 ubiquitin-conjugating enzyme]-L-cysteine + [acceptor protein]-L-lysine = [E2 ubiquitin-conjugating enzyme]-L-cysteine + N(6)-ubiquitinyl-[acceptor protein]-L-lysine.</text>
        <dbReference type="EC" id="2.3.2.27"/>
    </reaction>
</comment>
<accession>A0AAN8Y5L0</accession>
<comment type="function">
    <text evidence="1">Ubiquitin-protein ligase which is mainly involved pre-mRNA splicing and DNA repair. Required for pre-mRNA splicing as component of the spliceosome.</text>
</comment>
<dbReference type="GO" id="GO:0000398">
    <property type="term" value="P:mRNA splicing, via spliceosome"/>
    <property type="evidence" value="ECO:0007669"/>
    <property type="project" value="InterPro"/>
</dbReference>
<dbReference type="GO" id="GO:0006281">
    <property type="term" value="P:DNA repair"/>
    <property type="evidence" value="ECO:0007669"/>
    <property type="project" value="UniProtKB-KW"/>
</dbReference>
<keyword evidence="1" id="KW-0539">Nucleus</keyword>
<keyword evidence="1" id="KW-0833">Ubl conjugation pathway</keyword>
<protein>
    <recommendedName>
        <fullName evidence="1">Pre-mRNA-processing factor 19</fullName>
        <ecNumber evidence="1">2.3.2.27</ecNumber>
    </recommendedName>
</protein>
<keyword evidence="1" id="KW-0234">DNA repair</keyword>
<comment type="similarity">
    <text evidence="1">Belongs to the WD repeat PRP19 family.</text>
</comment>
<dbReference type="EMBL" id="JBANQN010000010">
    <property type="protein sequence ID" value="KAK6777688.1"/>
    <property type="molecule type" value="Genomic_DNA"/>
</dbReference>
<comment type="subunit">
    <text evidence="1">Homotetramer.</text>
</comment>
<dbReference type="PANTHER" id="PTHR43995:SF1">
    <property type="entry name" value="PRE-MRNA-PROCESSING FACTOR 19"/>
    <property type="match status" value="1"/>
</dbReference>
<keyword evidence="1" id="KW-0747">Spliceosome</keyword>
<dbReference type="Proteomes" id="UP001371456">
    <property type="component" value="Unassembled WGS sequence"/>
</dbReference>
<dbReference type="EC" id="2.3.2.27" evidence="1"/>
<reference evidence="2 3" key="1">
    <citation type="submission" date="2024-02" db="EMBL/GenBank/DDBJ databases">
        <title>de novo genome assembly of Solanum bulbocastanum strain 11H21.</title>
        <authorList>
            <person name="Hosaka A.J."/>
        </authorList>
    </citation>
    <scope>NUCLEOTIDE SEQUENCE [LARGE SCALE GENOMIC DNA]</scope>
    <source>
        <tissue evidence="2">Young leaves</tissue>
    </source>
</reference>
<dbReference type="GO" id="GO:0070534">
    <property type="term" value="P:protein K63-linked ubiquitination"/>
    <property type="evidence" value="ECO:0007669"/>
    <property type="project" value="UniProtKB-UniRule"/>
</dbReference>
<dbReference type="GO" id="GO:0071006">
    <property type="term" value="C:U2-type catalytic step 1 spliceosome"/>
    <property type="evidence" value="ECO:0007669"/>
    <property type="project" value="TreeGrafter"/>
</dbReference>